<evidence type="ECO:0008006" key="4">
    <source>
        <dbReference type="Google" id="ProtNLM"/>
    </source>
</evidence>
<comment type="caution">
    <text evidence="2">The sequence shown here is derived from an EMBL/GenBank/DDBJ whole genome shotgun (WGS) entry which is preliminary data.</text>
</comment>
<name>A0ABT5I1R7_VOGIN</name>
<keyword evidence="3" id="KW-1185">Reference proteome</keyword>
<dbReference type="RefSeq" id="WP_272802451.1">
    <property type="nucleotide sequence ID" value="NZ_JAQQKY010000001.1"/>
</dbReference>
<evidence type="ECO:0000313" key="2">
    <source>
        <dbReference type="EMBL" id="MDC7690044.1"/>
    </source>
</evidence>
<sequence length="133" mass="15259">MRTRSLCRLAAYLWAAPCSLLGLLLALPLLLCGARASRQHGALEIALWPDDQVRRLPFAAITFGHVIIGQNRQLLARLRAHEQVHVRQYQRWGVLLLLAYPAASLWLWLRGKRPYRDNPFEVEARRLGDGQRD</sequence>
<evidence type="ECO:0000313" key="3">
    <source>
        <dbReference type="Proteomes" id="UP001221566"/>
    </source>
</evidence>
<proteinExistence type="predicted"/>
<dbReference type="Proteomes" id="UP001221566">
    <property type="component" value="Unassembled WGS sequence"/>
</dbReference>
<keyword evidence="1" id="KW-0472">Membrane</keyword>
<feature type="transmembrane region" description="Helical" evidence="1">
    <location>
        <begin position="89"/>
        <end position="109"/>
    </location>
</feature>
<organism evidence="2 3">
    <name type="scientific">Vogesella indigofera</name>
    <name type="common">Pseudomonas indigofera</name>
    <dbReference type="NCBI Taxonomy" id="45465"/>
    <lineage>
        <taxon>Bacteria</taxon>
        <taxon>Pseudomonadati</taxon>
        <taxon>Pseudomonadota</taxon>
        <taxon>Betaproteobacteria</taxon>
        <taxon>Neisseriales</taxon>
        <taxon>Chromobacteriaceae</taxon>
        <taxon>Vogesella</taxon>
    </lineage>
</organism>
<dbReference type="EMBL" id="JAQQKY010000001">
    <property type="protein sequence ID" value="MDC7690044.1"/>
    <property type="molecule type" value="Genomic_DNA"/>
</dbReference>
<evidence type="ECO:0000256" key="1">
    <source>
        <dbReference type="SAM" id="Phobius"/>
    </source>
</evidence>
<keyword evidence="1" id="KW-1133">Transmembrane helix</keyword>
<gene>
    <name evidence="2" type="ORF">PQU93_04515</name>
</gene>
<accession>A0ABT5I1R7</accession>
<reference evidence="2 3" key="1">
    <citation type="submission" date="2023-01" db="EMBL/GenBank/DDBJ databases">
        <title>Novel species of the genus Vogesella isolated from rivers.</title>
        <authorList>
            <person name="Lu H."/>
        </authorList>
    </citation>
    <scope>NUCLEOTIDE SEQUENCE [LARGE SCALE GENOMIC DNA]</scope>
    <source>
        <strain evidence="2 3">SH7W</strain>
    </source>
</reference>
<keyword evidence="1" id="KW-0812">Transmembrane</keyword>
<protein>
    <recommendedName>
        <fullName evidence="4">Signal transducer regulating beta-lactamase production, contains metallopeptidase domain</fullName>
    </recommendedName>
</protein>